<dbReference type="GO" id="GO:0004803">
    <property type="term" value="F:transposase activity"/>
    <property type="evidence" value="ECO:0007669"/>
    <property type="project" value="InterPro"/>
</dbReference>
<keyword evidence="4" id="KW-1185">Reference proteome</keyword>
<evidence type="ECO:0000313" key="3">
    <source>
        <dbReference type="EMBL" id="QGK70309.1"/>
    </source>
</evidence>
<sequence length="270" mass="30523">MAAPWVVSDELWARIEPLLPVRPPSRRGPKPRPDRDVLQGILFVLFTGIGWEDLPQELGFGSGMTCWRRLRDWQDAGVFDQLHQELLGELNAAGEIDWSRACVDASHIRAKGGAATGPSPVDRGKTGSKHHLICDGGGVPLAVTLTGGNRNDVTQLIPLVDAVPLVRGRRGHPRRKPDVIVADRGYDHDKYRNLLRQRGIRPLISRRGTRDNNQPVRWVVEQTLALLHQFRRLAERWERRTDIHHGFLALACGLITWRRLHAHHERTAMC</sequence>
<name>A0A5Q3QFS4_9PSEU</name>
<evidence type="ECO:0000259" key="1">
    <source>
        <dbReference type="Pfam" id="PF01609"/>
    </source>
</evidence>
<accession>A0A5Q3QFS4</accession>
<evidence type="ECO:0000259" key="2">
    <source>
        <dbReference type="Pfam" id="PF13340"/>
    </source>
</evidence>
<gene>
    <name evidence="3" type="ORF">GIY23_12940</name>
</gene>
<dbReference type="InterPro" id="IPR002559">
    <property type="entry name" value="Transposase_11"/>
</dbReference>
<organism evidence="3 4">
    <name type="scientific">Allosaccharopolyspora coralli</name>
    <dbReference type="NCBI Taxonomy" id="2665642"/>
    <lineage>
        <taxon>Bacteria</taxon>
        <taxon>Bacillati</taxon>
        <taxon>Actinomycetota</taxon>
        <taxon>Actinomycetes</taxon>
        <taxon>Pseudonocardiales</taxon>
        <taxon>Pseudonocardiaceae</taxon>
        <taxon>Allosaccharopolyspora</taxon>
    </lineage>
</organism>
<dbReference type="InterPro" id="IPR025161">
    <property type="entry name" value="IS402-like_dom"/>
</dbReference>
<dbReference type="KEGG" id="sace:GIY23_12940"/>
<dbReference type="PANTHER" id="PTHR30007:SF1">
    <property type="entry name" value="BLR1914 PROTEIN"/>
    <property type="match status" value="1"/>
</dbReference>
<proteinExistence type="predicted"/>
<dbReference type="NCBIfam" id="NF033580">
    <property type="entry name" value="transpos_IS5_3"/>
    <property type="match status" value="1"/>
</dbReference>
<dbReference type="EMBL" id="CP045929">
    <property type="protein sequence ID" value="QGK70309.1"/>
    <property type="molecule type" value="Genomic_DNA"/>
</dbReference>
<dbReference type="Proteomes" id="UP000371041">
    <property type="component" value="Chromosome"/>
</dbReference>
<dbReference type="Pfam" id="PF01609">
    <property type="entry name" value="DDE_Tnp_1"/>
    <property type="match status" value="1"/>
</dbReference>
<feature type="domain" description="Insertion element IS402-like" evidence="2">
    <location>
        <begin position="7"/>
        <end position="83"/>
    </location>
</feature>
<dbReference type="PANTHER" id="PTHR30007">
    <property type="entry name" value="PHP DOMAIN PROTEIN"/>
    <property type="match status" value="1"/>
</dbReference>
<protein>
    <submittedName>
        <fullName evidence="3">IS5 family transposase</fullName>
    </submittedName>
</protein>
<reference evidence="4" key="1">
    <citation type="submission" date="2019-11" db="EMBL/GenBank/DDBJ databases">
        <title>The complete genome sequence of Saccharopolyspora sp. E2A.</title>
        <authorList>
            <person name="Zhang G."/>
        </authorList>
    </citation>
    <scope>NUCLEOTIDE SEQUENCE [LARGE SCALE GENOMIC DNA]</scope>
    <source>
        <strain evidence="4">E2A</strain>
    </source>
</reference>
<dbReference type="GO" id="GO:0006313">
    <property type="term" value="P:DNA transposition"/>
    <property type="evidence" value="ECO:0007669"/>
    <property type="project" value="InterPro"/>
</dbReference>
<dbReference type="AlphaFoldDB" id="A0A5Q3QFS4"/>
<dbReference type="Pfam" id="PF13340">
    <property type="entry name" value="DUF4096"/>
    <property type="match status" value="1"/>
</dbReference>
<feature type="domain" description="Transposase IS4-like" evidence="1">
    <location>
        <begin position="101"/>
        <end position="252"/>
    </location>
</feature>
<evidence type="ECO:0000313" key="4">
    <source>
        <dbReference type="Proteomes" id="UP000371041"/>
    </source>
</evidence>
<dbReference type="GO" id="GO:0003677">
    <property type="term" value="F:DNA binding"/>
    <property type="evidence" value="ECO:0007669"/>
    <property type="project" value="InterPro"/>
</dbReference>